<dbReference type="Proteomes" id="UP000288929">
    <property type="component" value="Chromosome"/>
</dbReference>
<dbReference type="SUPFAM" id="SSF81340">
    <property type="entry name" value="Clc chloride channel"/>
    <property type="match status" value="1"/>
</dbReference>
<evidence type="ECO:0000256" key="9">
    <source>
        <dbReference type="ARBA" id="ARBA00023303"/>
    </source>
</evidence>
<name>A0A410W9Q4_9CORY</name>
<keyword evidence="7" id="KW-0869">Chloride channel</keyword>
<keyword evidence="8" id="KW-0868">Chloride</keyword>
<dbReference type="InterPro" id="IPR014743">
    <property type="entry name" value="Cl-channel_core"/>
</dbReference>
<dbReference type="AlphaFoldDB" id="A0A410W9Q4"/>
<dbReference type="GO" id="GO:0005254">
    <property type="term" value="F:chloride channel activity"/>
    <property type="evidence" value="ECO:0007669"/>
    <property type="project" value="UniProtKB-KW"/>
</dbReference>
<dbReference type="InterPro" id="IPR001807">
    <property type="entry name" value="ClC"/>
</dbReference>
<proteinExistence type="predicted"/>
<dbReference type="Pfam" id="PF00654">
    <property type="entry name" value="Voltage_CLC"/>
    <property type="match status" value="1"/>
</dbReference>
<comment type="subcellular location">
    <subcellularLocation>
        <location evidence="1">Membrane</location>
        <topology evidence="1">Multi-pass membrane protein</topology>
    </subcellularLocation>
</comment>
<dbReference type="GO" id="GO:0034707">
    <property type="term" value="C:chloride channel complex"/>
    <property type="evidence" value="ECO:0007669"/>
    <property type="project" value="UniProtKB-KW"/>
</dbReference>
<keyword evidence="4" id="KW-1133">Transmembrane helix</keyword>
<evidence type="ECO:0000256" key="6">
    <source>
        <dbReference type="ARBA" id="ARBA00023136"/>
    </source>
</evidence>
<keyword evidence="2" id="KW-0813">Transport</keyword>
<evidence type="ECO:0000313" key="10">
    <source>
        <dbReference type="EMBL" id="QAU52680.1"/>
    </source>
</evidence>
<evidence type="ECO:0000256" key="3">
    <source>
        <dbReference type="ARBA" id="ARBA00022692"/>
    </source>
</evidence>
<dbReference type="KEGG" id="cpeg:CPELA_07090"/>
<evidence type="ECO:0000256" key="1">
    <source>
        <dbReference type="ARBA" id="ARBA00004141"/>
    </source>
</evidence>
<keyword evidence="11" id="KW-1185">Reference proteome</keyword>
<dbReference type="EMBL" id="CP035299">
    <property type="protein sequence ID" value="QAU52680.1"/>
    <property type="molecule type" value="Genomic_DNA"/>
</dbReference>
<dbReference type="PANTHER" id="PTHR43427">
    <property type="entry name" value="CHLORIDE CHANNEL PROTEIN CLC-E"/>
    <property type="match status" value="1"/>
</dbReference>
<evidence type="ECO:0000256" key="5">
    <source>
        <dbReference type="ARBA" id="ARBA00023065"/>
    </source>
</evidence>
<dbReference type="OrthoDB" id="3261015at2"/>
<keyword evidence="3" id="KW-0812">Transmembrane</keyword>
<accession>A0A410W9Q4</accession>
<protein>
    <submittedName>
        <fullName evidence="10">H(+)/Cl(-) exchange transporter ClcA</fullName>
    </submittedName>
</protein>
<keyword evidence="9" id="KW-0407">Ion channel</keyword>
<dbReference type="Gene3D" id="1.10.3080.10">
    <property type="entry name" value="Clc chloride channel"/>
    <property type="match status" value="1"/>
</dbReference>
<evidence type="ECO:0000313" key="11">
    <source>
        <dbReference type="Proteomes" id="UP000288929"/>
    </source>
</evidence>
<gene>
    <name evidence="10" type="primary">clcA</name>
    <name evidence="10" type="ORF">CPELA_07090</name>
</gene>
<keyword evidence="5" id="KW-0406">Ion transport</keyword>
<dbReference type="RefSeq" id="WP_128890097.1">
    <property type="nucleotide sequence ID" value="NZ_BMCX01000003.1"/>
</dbReference>
<evidence type="ECO:0000256" key="2">
    <source>
        <dbReference type="ARBA" id="ARBA00022448"/>
    </source>
</evidence>
<dbReference type="InterPro" id="IPR050368">
    <property type="entry name" value="ClC-type_chloride_channel"/>
</dbReference>
<keyword evidence="6" id="KW-0472">Membrane</keyword>
<sequence length="368" mass="38574">MLIVMKDRLRIALSVILAGVCAGLIGAAMSWGIHLVEAHLSLWLSLALGLAAGVMWWQVRRRKDSSASQLVDALAQTIAVGAGASLGREQAPRQVAALVARKLWMPAQQRETLAAAAAGAGLAAVYNIPLAGVLYTLEVLPIRRSIRLGVFALSCCAIATLTAWPLLGGGAFYSIPDPGLDQLTVLLFAPVIAVGVGLGWLFRQGAIRQVRRRIRGRWLMLSVPLAIAAVLLIAQALPEVPGNGQLLLDFTFHSPLQWQHGATLVLAKLLLTWLCLRAGAAGGVLTPSLAVGGTAGGVIGTLCGADPLTLALVGAASSLAMTQRAPLFAAVMTIELTHPSALVSCIMLALAIPASWLHARRRSDQAHQ</sequence>
<evidence type="ECO:0000256" key="8">
    <source>
        <dbReference type="ARBA" id="ARBA00023214"/>
    </source>
</evidence>
<dbReference type="PANTHER" id="PTHR43427:SF6">
    <property type="entry name" value="CHLORIDE CHANNEL PROTEIN CLC-E"/>
    <property type="match status" value="1"/>
</dbReference>
<evidence type="ECO:0000256" key="4">
    <source>
        <dbReference type="ARBA" id="ARBA00022989"/>
    </source>
</evidence>
<reference evidence="10 11" key="1">
    <citation type="submission" date="2019-01" db="EMBL/GenBank/DDBJ databases">
        <authorList>
            <person name="Ruckert C."/>
            <person name="Busche T."/>
            <person name="Kalinowski J."/>
        </authorList>
    </citation>
    <scope>NUCLEOTIDE SEQUENCE [LARGE SCALE GENOMIC DNA]</scope>
    <source>
        <strain evidence="10 11">136/3</strain>
    </source>
</reference>
<evidence type="ECO:0000256" key="7">
    <source>
        <dbReference type="ARBA" id="ARBA00023173"/>
    </source>
</evidence>
<organism evidence="10 11">
    <name type="scientific">Corynebacterium pelargi</name>
    <dbReference type="NCBI Taxonomy" id="1471400"/>
    <lineage>
        <taxon>Bacteria</taxon>
        <taxon>Bacillati</taxon>
        <taxon>Actinomycetota</taxon>
        <taxon>Actinomycetes</taxon>
        <taxon>Mycobacteriales</taxon>
        <taxon>Corynebacteriaceae</taxon>
        <taxon>Corynebacterium</taxon>
    </lineage>
</organism>